<evidence type="ECO:0000256" key="6">
    <source>
        <dbReference type="ARBA" id="ARBA00022833"/>
    </source>
</evidence>
<dbReference type="InterPro" id="IPR036412">
    <property type="entry name" value="HAD-like_sf"/>
</dbReference>
<sequence>MSKKIVFLDRDGVINKEVGYLHKIEDFEFINGVFDACVYFQSLGYQLIVVTNQSGIERGYYSENDFHTVNNWMLKQFKNQGVDILDVFFCPHGPGSNCDCRKPKPGMFNQADDKYSIDMENSWMIGDKEADVQAANAAGIQNTVLVKSGHTIDETNSKSLFILDSIEYVKTAIKN</sequence>
<evidence type="ECO:0000256" key="5">
    <source>
        <dbReference type="ARBA" id="ARBA00022801"/>
    </source>
</evidence>
<dbReference type="GO" id="GO:0005975">
    <property type="term" value="P:carbohydrate metabolic process"/>
    <property type="evidence" value="ECO:0007669"/>
    <property type="project" value="InterPro"/>
</dbReference>
<protein>
    <recommendedName>
        <fullName evidence="8">D,D-heptose 1,7-bisphosphate phosphatase</fullName>
    </recommendedName>
</protein>
<dbReference type="FunFam" id="3.40.50.1000:FF:000037">
    <property type="entry name" value="D,D-heptose 1,7-bisphosphate phosphatase"/>
    <property type="match status" value="1"/>
</dbReference>
<name>A0A1W1DI23_9ZZZZ</name>
<dbReference type="SUPFAM" id="SSF56784">
    <property type="entry name" value="HAD-like"/>
    <property type="match status" value="1"/>
</dbReference>
<dbReference type="PIRSF" id="PIRSF004682">
    <property type="entry name" value="GmhB"/>
    <property type="match status" value="1"/>
</dbReference>
<dbReference type="InterPro" id="IPR004446">
    <property type="entry name" value="Heptose_bisP_phosphatase"/>
</dbReference>
<proteinExistence type="inferred from homology"/>
<dbReference type="CDD" id="cd07503">
    <property type="entry name" value="HAD_HisB-N"/>
    <property type="match status" value="1"/>
</dbReference>
<comment type="similarity">
    <text evidence="2">Belongs to the GmhB family.</text>
</comment>
<dbReference type="PANTHER" id="PTHR42891">
    <property type="entry name" value="D-GLYCERO-BETA-D-MANNO-HEPTOSE-1,7-BISPHOSPHATE 7-PHOSPHATASE"/>
    <property type="match status" value="1"/>
</dbReference>
<organism evidence="9">
    <name type="scientific">hydrothermal vent metagenome</name>
    <dbReference type="NCBI Taxonomy" id="652676"/>
    <lineage>
        <taxon>unclassified sequences</taxon>
        <taxon>metagenomes</taxon>
        <taxon>ecological metagenomes</taxon>
    </lineage>
</organism>
<dbReference type="AlphaFoldDB" id="A0A1W1DI23"/>
<keyword evidence="5 9" id="KW-0378">Hydrolase</keyword>
<dbReference type="Gene3D" id="3.40.50.1000">
    <property type="entry name" value="HAD superfamily/HAD-like"/>
    <property type="match status" value="1"/>
</dbReference>
<reference evidence="9" key="1">
    <citation type="submission" date="2016-10" db="EMBL/GenBank/DDBJ databases">
        <authorList>
            <person name="de Groot N.N."/>
        </authorList>
    </citation>
    <scope>NUCLEOTIDE SEQUENCE</scope>
</reference>
<gene>
    <name evidence="9" type="ORF">MNB_SUP05-12-325</name>
</gene>
<dbReference type="NCBIfam" id="TIGR01656">
    <property type="entry name" value="Histidinol-ppas"/>
    <property type="match status" value="1"/>
</dbReference>
<evidence type="ECO:0000256" key="1">
    <source>
        <dbReference type="ARBA" id="ARBA00004496"/>
    </source>
</evidence>
<evidence type="ECO:0000256" key="8">
    <source>
        <dbReference type="ARBA" id="ARBA00031828"/>
    </source>
</evidence>
<dbReference type="EMBL" id="FPHT01000139">
    <property type="protein sequence ID" value="SFV80946.1"/>
    <property type="molecule type" value="Genomic_DNA"/>
</dbReference>
<keyword evidence="3" id="KW-0963">Cytoplasm</keyword>
<dbReference type="GO" id="GO:0016791">
    <property type="term" value="F:phosphatase activity"/>
    <property type="evidence" value="ECO:0007669"/>
    <property type="project" value="InterPro"/>
</dbReference>
<dbReference type="GO" id="GO:0005737">
    <property type="term" value="C:cytoplasm"/>
    <property type="evidence" value="ECO:0007669"/>
    <property type="project" value="UniProtKB-SubCell"/>
</dbReference>
<evidence type="ECO:0000256" key="2">
    <source>
        <dbReference type="ARBA" id="ARBA00005628"/>
    </source>
</evidence>
<evidence type="ECO:0000256" key="7">
    <source>
        <dbReference type="ARBA" id="ARBA00023277"/>
    </source>
</evidence>
<keyword evidence="7" id="KW-0119">Carbohydrate metabolism</keyword>
<evidence type="ECO:0000256" key="3">
    <source>
        <dbReference type="ARBA" id="ARBA00022490"/>
    </source>
</evidence>
<dbReference type="InterPro" id="IPR023214">
    <property type="entry name" value="HAD_sf"/>
</dbReference>
<keyword evidence="6" id="KW-0862">Zinc</keyword>
<evidence type="ECO:0000313" key="9">
    <source>
        <dbReference type="EMBL" id="SFV80946.1"/>
    </source>
</evidence>
<dbReference type="Pfam" id="PF13242">
    <property type="entry name" value="Hydrolase_like"/>
    <property type="match status" value="1"/>
</dbReference>
<comment type="subcellular location">
    <subcellularLocation>
        <location evidence="1">Cytoplasm</location>
    </subcellularLocation>
</comment>
<dbReference type="InterPro" id="IPR006543">
    <property type="entry name" value="Histidinol-phos"/>
</dbReference>
<evidence type="ECO:0000256" key="4">
    <source>
        <dbReference type="ARBA" id="ARBA00022723"/>
    </source>
</evidence>
<dbReference type="PANTHER" id="PTHR42891:SF1">
    <property type="entry name" value="D-GLYCERO-BETA-D-MANNO-HEPTOSE-1,7-BISPHOSPHATE 7-PHOSPHATASE"/>
    <property type="match status" value="1"/>
</dbReference>
<dbReference type="NCBIfam" id="NF006506">
    <property type="entry name" value="PRK08942.1"/>
    <property type="match status" value="1"/>
</dbReference>
<dbReference type="GO" id="GO:0046872">
    <property type="term" value="F:metal ion binding"/>
    <property type="evidence" value="ECO:0007669"/>
    <property type="project" value="UniProtKB-KW"/>
</dbReference>
<dbReference type="NCBIfam" id="TIGR01662">
    <property type="entry name" value="HAD-SF-IIIA"/>
    <property type="match status" value="1"/>
</dbReference>
<keyword evidence="4" id="KW-0479">Metal-binding</keyword>
<dbReference type="InterPro" id="IPR006549">
    <property type="entry name" value="HAD-SF_hydro_IIIA"/>
</dbReference>
<accession>A0A1W1DI23</accession>
<dbReference type="NCBIfam" id="TIGR00213">
    <property type="entry name" value="GmhB_yaeD"/>
    <property type="match status" value="1"/>
</dbReference>